<sequence length="132" mass="14276">MWGVRAAAVFATVCAFAASTGQAASDKRVQKRDLGCAVLDEQAQIKQLNLSAEQSRSISDKHFVIEEHQGALRERALAEIVLERVSDPDIEELGKVVRDGHQLGIDRLRSIAAGLNITLPCNLSPVEQASSI</sequence>
<name>A0A6P1BE92_9BRAD</name>
<feature type="chain" id="PRO_5026888762" evidence="1">
    <location>
        <begin position="18"/>
        <end position="132"/>
    </location>
</feature>
<dbReference type="Proteomes" id="UP000468531">
    <property type="component" value="Unassembled WGS sequence"/>
</dbReference>
<accession>A0A6P1BE92</accession>
<keyword evidence="1" id="KW-0732">Signal</keyword>
<dbReference type="EMBL" id="VKHP01000042">
    <property type="protein sequence ID" value="NEU96768.1"/>
    <property type="molecule type" value="Genomic_DNA"/>
</dbReference>
<evidence type="ECO:0000313" key="3">
    <source>
        <dbReference type="Proteomes" id="UP000468531"/>
    </source>
</evidence>
<evidence type="ECO:0000313" key="2">
    <source>
        <dbReference type="EMBL" id="NEU96768.1"/>
    </source>
</evidence>
<evidence type="ECO:0000256" key="1">
    <source>
        <dbReference type="SAM" id="SignalP"/>
    </source>
</evidence>
<reference evidence="2 3" key="1">
    <citation type="journal article" date="2020" name="Arch. Microbiol.">
        <title>Bradyrhizobium uaiense sp. nov., a new highly efficient cowpea symbiont.</title>
        <authorList>
            <person name="Cabral Michel D."/>
            <person name="Azarias Guimaraes A."/>
            <person name="Martins da Costa E."/>
            <person name="Soares de Carvalho T."/>
            <person name="Balsanelli E."/>
            <person name="Willems A."/>
            <person name="Maltempi de Souza E."/>
            <person name="de Souza Moreira F.M."/>
        </authorList>
    </citation>
    <scope>NUCLEOTIDE SEQUENCE [LARGE SCALE GENOMIC DNA]</scope>
    <source>
        <strain evidence="2 3">UFLA 03-164</strain>
    </source>
</reference>
<feature type="signal peptide" evidence="1">
    <location>
        <begin position="1"/>
        <end position="17"/>
    </location>
</feature>
<protein>
    <submittedName>
        <fullName evidence="2">Uncharacterized protein</fullName>
    </submittedName>
</protein>
<proteinExistence type="predicted"/>
<dbReference type="RefSeq" id="WP_163153599.1">
    <property type="nucleotide sequence ID" value="NZ_VKHP01000042.1"/>
</dbReference>
<gene>
    <name evidence="2" type="ORF">FNJ47_13190</name>
</gene>
<dbReference type="AlphaFoldDB" id="A0A6P1BE92"/>
<organism evidence="2 3">
    <name type="scientific">Bradyrhizobium uaiense</name>
    <dbReference type="NCBI Taxonomy" id="2594946"/>
    <lineage>
        <taxon>Bacteria</taxon>
        <taxon>Pseudomonadati</taxon>
        <taxon>Pseudomonadota</taxon>
        <taxon>Alphaproteobacteria</taxon>
        <taxon>Hyphomicrobiales</taxon>
        <taxon>Nitrobacteraceae</taxon>
        <taxon>Bradyrhizobium</taxon>
    </lineage>
</organism>
<keyword evidence="3" id="KW-1185">Reference proteome</keyword>
<comment type="caution">
    <text evidence="2">The sequence shown here is derived from an EMBL/GenBank/DDBJ whole genome shotgun (WGS) entry which is preliminary data.</text>
</comment>